<evidence type="ECO:0000256" key="1">
    <source>
        <dbReference type="SAM" id="Phobius"/>
    </source>
</evidence>
<accession>I3XR37</accession>
<keyword evidence="1" id="KW-0472">Membrane</keyword>
<organism evidence="2 3">
    <name type="scientific">Desulfurococcus amylolyticus DSM 16532</name>
    <dbReference type="NCBI Taxonomy" id="768672"/>
    <lineage>
        <taxon>Archaea</taxon>
        <taxon>Thermoproteota</taxon>
        <taxon>Thermoprotei</taxon>
        <taxon>Desulfurococcales</taxon>
        <taxon>Desulfurococcaceae</taxon>
        <taxon>Desulfurococcus</taxon>
    </lineage>
</organism>
<dbReference type="eggNOG" id="arCOG13647">
    <property type="taxonomic scope" value="Archaea"/>
</dbReference>
<keyword evidence="3" id="KW-1185">Reference proteome</keyword>
<gene>
    <name evidence="2" type="ORF">Desfe_0507</name>
</gene>
<protein>
    <submittedName>
        <fullName evidence="2">Uncharacterized protein</fullName>
    </submittedName>
</protein>
<evidence type="ECO:0000313" key="2">
    <source>
        <dbReference type="EMBL" id="AFL66411.1"/>
    </source>
</evidence>
<evidence type="ECO:0000313" key="3">
    <source>
        <dbReference type="Proteomes" id="UP000006175"/>
    </source>
</evidence>
<dbReference type="HOGENOM" id="CLU_220395_0_0_2"/>
<reference evidence="2 3" key="1">
    <citation type="journal article" date="2012" name="J. Bacteriol.">
        <title>Complete Genome Sequence of Desulfurococcus fermentans, a Hyperthermophilic Cellulolytic Crenarchaeon Isolated from a Freshwater Hot Spring in Kamchatka, Russia.</title>
        <authorList>
            <person name="Susanti D."/>
            <person name="Johnson E.F."/>
            <person name="Rodriguez J.R."/>
            <person name="Anderson I."/>
            <person name="Perevalova A.A."/>
            <person name="Kyrpides N."/>
            <person name="Lucas S."/>
            <person name="Han J."/>
            <person name="Lapidus A."/>
            <person name="Cheng J.F."/>
            <person name="Goodwin L."/>
            <person name="Pitluck S."/>
            <person name="Mavrommatis K."/>
            <person name="Peters L."/>
            <person name="Land M.L."/>
            <person name="Hauser L."/>
            <person name="Gopalan V."/>
            <person name="Chan P.P."/>
            <person name="Lowe T.M."/>
            <person name="Atomi H."/>
            <person name="Bonch-Osmolovskaya E.A."/>
            <person name="Woyke T."/>
            <person name="Mukhopadhyay B."/>
        </authorList>
    </citation>
    <scope>NUCLEOTIDE SEQUENCE [LARGE SCALE GENOMIC DNA]</scope>
    <source>
        <strain evidence="2 3">DSM 16532</strain>
    </source>
</reference>
<keyword evidence="1" id="KW-1133">Transmembrane helix</keyword>
<keyword evidence="1" id="KW-0812">Transmembrane</keyword>
<dbReference type="Proteomes" id="UP000006175">
    <property type="component" value="Chromosome"/>
</dbReference>
<proteinExistence type="predicted"/>
<dbReference type="AlphaFoldDB" id="I3XR37"/>
<name>I3XR37_DESAM</name>
<dbReference type="KEGG" id="dfd:Desfe_0507"/>
<dbReference type="EMBL" id="CP003321">
    <property type="protein sequence ID" value="AFL66411.1"/>
    <property type="molecule type" value="Genomic_DNA"/>
</dbReference>
<feature type="transmembrane region" description="Helical" evidence="1">
    <location>
        <begin position="6"/>
        <end position="24"/>
    </location>
</feature>
<sequence>MELWIVFMLGSWLFILGLVAWCIWKNLKAQKK</sequence>